<protein>
    <submittedName>
        <fullName evidence="1">Uncharacterized protein</fullName>
    </submittedName>
</protein>
<accession>A0A5D2KW47</accession>
<evidence type="ECO:0000313" key="2">
    <source>
        <dbReference type="Proteomes" id="UP000322667"/>
    </source>
</evidence>
<name>A0A5D2KW47_GOSTO</name>
<keyword evidence="2" id="KW-1185">Reference proteome</keyword>
<sequence length="68" mass="8045">MLPQLCIAMHQRKTHQLELLCRQQGSIQRLCPQNYLQNAILWTMAEAKVEPLRWDHTGIVADHQHWCL</sequence>
<organism evidence="1 2">
    <name type="scientific">Gossypium tomentosum</name>
    <name type="common">Hawaiian cotton</name>
    <name type="synonym">Gossypium sandvicense</name>
    <dbReference type="NCBI Taxonomy" id="34277"/>
    <lineage>
        <taxon>Eukaryota</taxon>
        <taxon>Viridiplantae</taxon>
        <taxon>Streptophyta</taxon>
        <taxon>Embryophyta</taxon>
        <taxon>Tracheophyta</taxon>
        <taxon>Spermatophyta</taxon>
        <taxon>Magnoliopsida</taxon>
        <taxon>eudicotyledons</taxon>
        <taxon>Gunneridae</taxon>
        <taxon>Pentapetalae</taxon>
        <taxon>rosids</taxon>
        <taxon>malvids</taxon>
        <taxon>Malvales</taxon>
        <taxon>Malvaceae</taxon>
        <taxon>Malvoideae</taxon>
        <taxon>Gossypium</taxon>
    </lineage>
</organism>
<gene>
    <name evidence="1" type="ORF">ES332_D05G170000v1</name>
</gene>
<dbReference type="EMBL" id="CM017627">
    <property type="protein sequence ID" value="TYH71210.1"/>
    <property type="molecule type" value="Genomic_DNA"/>
</dbReference>
<dbReference type="Proteomes" id="UP000322667">
    <property type="component" value="Chromosome D05"/>
</dbReference>
<proteinExistence type="predicted"/>
<reference evidence="1 2" key="1">
    <citation type="submission" date="2019-07" db="EMBL/GenBank/DDBJ databases">
        <title>WGS assembly of Gossypium tomentosum.</title>
        <authorList>
            <person name="Chen Z.J."/>
            <person name="Sreedasyam A."/>
            <person name="Ando A."/>
            <person name="Song Q."/>
            <person name="De L."/>
            <person name="Hulse-Kemp A."/>
            <person name="Ding M."/>
            <person name="Ye W."/>
            <person name="Kirkbride R."/>
            <person name="Jenkins J."/>
            <person name="Plott C."/>
            <person name="Lovell J."/>
            <person name="Lin Y.-M."/>
            <person name="Vaughn R."/>
            <person name="Liu B."/>
            <person name="Li W."/>
            <person name="Simpson S."/>
            <person name="Scheffler B."/>
            <person name="Saski C."/>
            <person name="Grover C."/>
            <person name="Hu G."/>
            <person name="Conover J."/>
            <person name="Carlson J."/>
            <person name="Shu S."/>
            <person name="Boston L."/>
            <person name="Williams M."/>
            <person name="Peterson D."/>
            <person name="Mcgee K."/>
            <person name="Jones D."/>
            <person name="Wendel J."/>
            <person name="Stelly D."/>
            <person name="Grimwood J."/>
            <person name="Schmutz J."/>
        </authorList>
    </citation>
    <scope>NUCLEOTIDE SEQUENCE [LARGE SCALE GENOMIC DNA]</scope>
    <source>
        <strain evidence="1">7179.01</strain>
    </source>
</reference>
<evidence type="ECO:0000313" key="1">
    <source>
        <dbReference type="EMBL" id="TYH71210.1"/>
    </source>
</evidence>
<dbReference type="AlphaFoldDB" id="A0A5D2KW47"/>